<accession>A0A060DND9</accession>
<organism evidence="2 3">
    <name type="scientific">Azospirillum argentinense</name>
    <dbReference type="NCBI Taxonomy" id="2970906"/>
    <lineage>
        <taxon>Bacteria</taxon>
        <taxon>Pseudomonadati</taxon>
        <taxon>Pseudomonadota</taxon>
        <taxon>Alphaproteobacteria</taxon>
        <taxon>Rhodospirillales</taxon>
        <taxon>Azospirillaceae</taxon>
        <taxon>Azospirillum</taxon>
    </lineage>
</organism>
<evidence type="ECO:0000256" key="1">
    <source>
        <dbReference type="SAM" id="Coils"/>
    </source>
</evidence>
<reference evidence="2 3" key="1">
    <citation type="journal article" date="2014" name="Genome Announc.">
        <title>Complete Genome Sequence of the Model Rhizosphere Strain Azospirillum brasilense Az39, Successfully Applied in Agriculture.</title>
        <authorList>
            <person name="Rivera D."/>
            <person name="Revale S."/>
            <person name="Molina R."/>
            <person name="Gualpa J."/>
            <person name="Puente M."/>
            <person name="Maroniche G."/>
            <person name="Paris G."/>
            <person name="Baker D."/>
            <person name="Clavijo B."/>
            <person name="McLay K."/>
            <person name="Spaepen S."/>
            <person name="Perticari A."/>
            <person name="Vazquez M."/>
            <person name="Wisniewski-Dye F."/>
            <person name="Watkins C."/>
            <person name="Martinez-Abarca F."/>
            <person name="Vanderleyden J."/>
            <person name="Cassan F."/>
        </authorList>
    </citation>
    <scope>NUCLEOTIDE SEQUENCE [LARGE SCALE GENOMIC DNA]</scope>
    <source>
        <strain evidence="2 3">Az39</strain>
    </source>
</reference>
<feature type="coiled-coil region" evidence="1">
    <location>
        <begin position="117"/>
        <end position="144"/>
    </location>
</feature>
<dbReference type="KEGG" id="abq:ABAZ39_11535"/>
<proteinExistence type="predicted"/>
<gene>
    <name evidence="2" type="ORF">ABAZ39_11535</name>
</gene>
<sequence>MGRPGFVVAEIRALLEPYLDEQMAAWERQPEAGRQPTLPMIGDKVSVRGLTRALGLKISREQYFYDEPELASLVNAVAEAQGLLPIGSRAQLDAEDKAVAERITRAQADRSDLARTLAEREALIERQRREIEALRGQLALLEETGMVMRTGKVR</sequence>
<name>A0A060DND9_9PROT</name>
<dbReference type="AlphaFoldDB" id="A0A060DND9"/>
<keyword evidence="1" id="KW-0175">Coiled coil</keyword>
<dbReference type="RefSeq" id="WP_038529429.1">
    <property type="nucleotide sequence ID" value="NZ_CP007793.1"/>
</dbReference>
<dbReference type="Proteomes" id="UP000027186">
    <property type="component" value="Chromosome"/>
</dbReference>
<evidence type="ECO:0000313" key="2">
    <source>
        <dbReference type="EMBL" id="AIB12613.1"/>
    </source>
</evidence>
<dbReference type="EMBL" id="CP007793">
    <property type="protein sequence ID" value="AIB12613.1"/>
    <property type="molecule type" value="Genomic_DNA"/>
</dbReference>
<protein>
    <submittedName>
        <fullName evidence="2">Uncharacterized protein</fullName>
    </submittedName>
</protein>
<evidence type="ECO:0000313" key="3">
    <source>
        <dbReference type="Proteomes" id="UP000027186"/>
    </source>
</evidence>